<feature type="region of interest" description="Disordered" evidence="1">
    <location>
        <begin position="101"/>
        <end position="135"/>
    </location>
</feature>
<evidence type="ECO:0000313" key="3">
    <source>
        <dbReference type="Proteomes" id="UP001209878"/>
    </source>
</evidence>
<accession>A0AAD9L648</accession>
<gene>
    <name evidence="2" type="ORF">NP493_309g02064</name>
</gene>
<dbReference type="Proteomes" id="UP001209878">
    <property type="component" value="Unassembled WGS sequence"/>
</dbReference>
<feature type="compositionally biased region" description="Low complexity" evidence="1">
    <location>
        <begin position="114"/>
        <end position="124"/>
    </location>
</feature>
<evidence type="ECO:0000256" key="1">
    <source>
        <dbReference type="SAM" id="MobiDB-lite"/>
    </source>
</evidence>
<organism evidence="2 3">
    <name type="scientific">Ridgeia piscesae</name>
    <name type="common">Tubeworm</name>
    <dbReference type="NCBI Taxonomy" id="27915"/>
    <lineage>
        <taxon>Eukaryota</taxon>
        <taxon>Metazoa</taxon>
        <taxon>Spiralia</taxon>
        <taxon>Lophotrochozoa</taxon>
        <taxon>Annelida</taxon>
        <taxon>Polychaeta</taxon>
        <taxon>Sedentaria</taxon>
        <taxon>Canalipalpata</taxon>
        <taxon>Sabellida</taxon>
        <taxon>Siboglinidae</taxon>
        <taxon>Ridgeia</taxon>
    </lineage>
</organism>
<feature type="region of interest" description="Disordered" evidence="1">
    <location>
        <begin position="25"/>
        <end position="53"/>
    </location>
</feature>
<name>A0AAD9L648_RIDPI</name>
<keyword evidence="3" id="KW-1185">Reference proteome</keyword>
<proteinExistence type="predicted"/>
<reference evidence="2" key="1">
    <citation type="journal article" date="2023" name="Mol. Biol. Evol.">
        <title>Third-Generation Sequencing Reveals the Adaptive Role of the Epigenome in Three Deep-Sea Polychaetes.</title>
        <authorList>
            <person name="Perez M."/>
            <person name="Aroh O."/>
            <person name="Sun Y."/>
            <person name="Lan Y."/>
            <person name="Juniper S.K."/>
            <person name="Young C.R."/>
            <person name="Angers B."/>
            <person name="Qian P.Y."/>
        </authorList>
    </citation>
    <scope>NUCLEOTIDE SEQUENCE</scope>
    <source>
        <strain evidence="2">R07B-5</strain>
    </source>
</reference>
<protein>
    <submittedName>
        <fullName evidence="2">Uncharacterized protein</fullName>
    </submittedName>
</protein>
<comment type="caution">
    <text evidence="2">The sequence shown here is derived from an EMBL/GenBank/DDBJ whole genome shotgun (WGS) entry which is preliminary data.</text>
</comment>
<feature type="compositionally biased region" description="Low complexity" evidence="1">
    <location>
        <begin position="25"/>
        <end position="38"/>
    </location>
</feature>
<dbReference type="AlphaFoldDB" id="A0AAD9L648"/>
<sequence length="174" mass="19415">MCSTPTSAQRSCATACLRWRGGWTSSRRSTNFSSTTSPRSPPPTTSRRSVPSCWPSSLATARSECRASWRCLRRSCVGWTTTDGIARCTRRHSCSSCVCHSSPPKTSSRRWRRSTSSSTTSSVSAACRTPTSEASALPPNGTLAVLRKYLKTYLFFRHFTYFNLFLYDGHCLRM</sequence>
<evidence type="ECO:0000313" key="2">
    <source>
        <dbReference type="EMBL" id="KAK2183501.1"/>
    </source>
</evidence>
<dbReference type="EMBL" id="JAODUO010000309">
    <property type="protein sequence ID" value="KAK2183501.1"/>
    <property type="molecule type" value="Genomic_DNA"/>
</dbReference>